<dbReference type="Pfam" id="PF00378">
    <property type="entry name" value="ECH_1"/>
    <property type="match status" value="1"/>
</dbReference>
<dbReference type="GO" id="GO:0006635">
    <property type="term" value="P:fatty acid beta-oxidation"/>
    <property type="evidence" value="ECO:0007669"/>
    <property type="project" value="TreeGrafter"/>
</dbReference>
<dbReference type="InterPro" id="IPR014748">
    <property type="entry name" value="Enoyl-CoA_hydra_C"/>
</dbReference>
<dbReference type="CDD" id="cd06558">
    <property type="entry name" value="crotonase-like"/>
    <property type="match status" value="1"/>
</dbReference>
<protein>
    <submittedName>
        <fullName evidence="5">Enoyl-CoA hydratase/isomerase family protein</fullName>
    </submittedName>
</protein>
<evidence type="ECO:0000313" key="6">
    <source>
        <dbReference type="Proteomes" id="UP000319829"/>
    </source>
</evidence>
<dbReference type="FunFam" id="1.10.12.10:FF:000001">
    <property type="entry name" value="Probable enoyl-CoA hydratase, mitochondrial"/>
    <property type="match status" value="1"/>
</dbReference>
<dbReference type="GO" id="GO:0016853">
    <property type="term" value="F:isomerase activity"/>
    <property type="evidence" value="ECO:0007669"/>
    <property type="project" value="UniProtKB-KW"/>
</dbReference>
<keyword evidence="2" id="KW-0456">Lyase</keyword>
<evidence type="ECO:0000313" key="5">
    <source>
        <dbReference type="EMBL" id="TMQ56136.1"/>
    </source>
</evidence>
<evidence type="ECO:0000256" key="4">
    <source>
        <dbReference type="SAM" id="MobiDB-lite"/>
    </source>
</evidence>
<dbReference type="Gene3D" id="3.90.226.10">
    <property type="entry name" value="2-enoyl-CoA Hydratase, Chain A, domain 1"/>
    <property type="match status" value="1"/>
</dbReference>
<keyword evidence="5" id="KW-0413">Isomerase</keyword>
<accession>A0A538SXL9</accession>
<proteinExistence type="inferred from homology"/>
<dbReference type="PROSITE" id="PS00166">
    <property type="entry name" value="ENOYL_COA_HYDRATASE"/>
    <property type="match status" value="1"/>
</dbReference>
<comment type="similarity">
    <text evidence="1 3">Belongs to the enoyl-CoA hydratase/isomerase family.</text>
</comment>
<dbReference type="PANTHER" id="PTHR11941:SF54">
    <property type="entry name" value="ENOYL-COA HYDRATASE, MITOCHONDRIAL"/>
    <property type="match status" value="1"/>
</dbReference>
<dbReference type="SUPFAM" id="SSF52096">
    <property type="entry name" value="ClpP/crotonase"/>
    <property type="match status" value="1"/>
</dbReference>
<dbReference type="Gene3D" id="1.10.12.10">
    <property type="entry name" value="Lyase 2-enoyl-coa Hydratase, Chain A, domain 2"/>
    <property type="match status" value="1"/>
</dbReference>
<evidence type="ECO:0000256" key="2">
    <source>
        <dbReference type="ARBA" id="ARBA00023239"/>
    </source>
</evidence>
<dbReference type="PANTHER" id="PTHR11941">
    <property type="entry name" value="ENOYL-COA HYDRATASE-RELATED"/>
    <property type="match status" value="1"/>
</dbReference>
<dbReference type="GO" id="GO:0016836">
    <property type="term" value="F:hydro-lyase activity"/>
    <property type="evidence" value="ECO:0007669"/>
    <property type="project" value="UniProtKB-ARBA"/>
</dbReference>
<dbReference type="InterPro" id="IPR001753">
    <property type="entry name" value="Enoyl-CoA_hydra/iso"/>
</dbReference>
<feature type="region of interest" description="Disordered" evidence="4">
    <location>
        <begin position="1"/>
        <end position="21"/>
    </location>
</feature>
<dbReference type="Proteomes" id="UP000319829">
    <property type="component" value="Unassembled WGS sequence"/>
</dbReference>
<evidence type="ECO:0000256" key="3">
    <source>
        <dbReference type="RuleBase" id="RU003707"/>
    </source>
</evidence>
<organism evidence="5 6">
    <name type="scientific">Eiseniibacteriota bacterium</name>
    <dbReference type="NCBI Taxonomy" id="2212470"/>
    <lineage>
        <taxon>Bacteria</taxon>
        <taxon>Candidatus Eiseniibacteriota</taxon>
    </lineage>
</organism>
<dbReference type="EMBL" id="VBOU01000004">
    <property type="protein sequence ID" value="TMQ56136.1"/>
    <property type="molecule type" value="Genomic_DNA"/>
</dbReference>
<gene>
    <name evidence="5" type="ORF">E6K74_00880</name>
</gene>
<sequence length="285" mass="31182">MKSLTPTPKKEDPPVTPETQTLPAAGTRVLYRVENGIAIFELNDPPANTYTYEMMRDLDDAILKARFDPGVHVVVIRGAGDKFFCAGANIKMLQTAEPTFKYFFCVHANETLNRLEQTPKLVIAAINGHCVGGGLEIAMAADIRIAKRNAGKIGLPEVTLGVLPGTGGTQRMGRLVGKSRAIELMATGSTFSFEDGERYGLVNHVYEAEDFDAKVMEYARQFVPPAKASKAVGRIKRSVQSGLEVAFSEALAIERELQQQLFTSEDAREGLNAYVEKRPPKFSGK</sequence>
<reference evidence="5 6" key="1">
    <citation type="journal article" date="2019" name="Nat. Microbiol.">
        <title>Mediterranean grassland soil C-N compound turnover is dependent on rainfall and depth, and is mediated by genomically divergent microorganisms.</title>
        <authorList>
            <person name="Diamond S."/>
            <person name="Andeer P.F."/>
            <person name="Li Z."/>
            <person name="Crits-Christoph A."/>
            <person name="Burstein D."/>
            <person name="Anantharaman K."/>
            <person name="Lane K.R."/>
            <person name="Thomas B.C."/>
            <person name="Pan C."/>
            <person name="Northen T.R."/>
            <person name="Banfield J.F."/>
        </authorList>
    </citation>
    <scope>NUCLEOTIDE SEQUENCE [LARGE SCALE GENOMIC DNA]</scope>
    <source>
        <strain evidence="5">WS_4</strain>
    </source>
</reference>
<evidence type="ECO:0000256" key="1">
    <source>
        <dbReference type="ARBA" id="ARBA00005254"/>
    </source>
</evidence>
<dbReference type="AlphaFoldDB" id="A0A538SXL9"/>
<comment type="caution">
    <text evidence="5">The sequence shown here is derived from an EMBL/GenBank/DDBJ whole genome shotgun (WGS) entry which is preliminary data.</text>
</comment>
<dbReference type="InterPro" id="IPR018376">
    <property type="entry name" value="Enoyl-CoA_hyd/isom_CS"/>
</dbReference>
<dbReference type="InterPro" id="IPR029045">
    <property type="entry name" value="ClpP/crotonase-like_dom_sf"/>
</dbReference>
<name>A0A538SXL9_UNCEI</name>